<protein>
    <submittedName>
        <fullName evidence="3">ATP-binding protein</fullName>
    </submittedName>
</protein>
<dbReference type="Gene3D" id="3.30.565.60">
    <property type="match status" value="1"/>
</dbReference>
<dbReference type="Pfam" id="PF13749">
    <property type="entry name" value="HATPase_c_4"/>
    <property type="match status" value="1"/>
</dbReference>
<dbReference type="EMBL" id="JAZEWV010000018">
    <property type="protein sequence ID" value="MEE4544530.1"/>
    <property type="molecule type" value="Genomic_DNA"/>
</dbReference>
<proteinExistence type="predicted"/>
<reference evidence="3 4" key="1">
    <citation type="submission" date="2023-12" db="EMBL/GenBank/DDBJ databases">
        <title>Streptomyces sp. V4-01.</title>
        <authorList>
            <person name="Somphong A."/>
            <person name="Phongsopitanun W."/>
        </authorList>
    </citation>
    <scope>NUCLEOTIDE SEQUENCE [LARGE SCALE GENOMIC DNA]</scope>
    <source>
        <strain evidence="3 4">V4-01</strain>
    </source>
</reference>
<keyword evidence="3" id="KW-0547">Nucleotide-binding</keyword>
<feature type="region of interest" description="Disordered" evidence="1">
    <location>
        <begin position="380"/>
        <end position="401"/>
    </location>
</feature>
<evidence type="ECO:0000313" key="3">
    <source>
        <dbReference type="EMBL" id="MEE4544530.1"/>
    </source>
</evidence>
<dbReference type="PANTHER" id="PTHR30595:SF6">
    <property type="entry name" value="SCHLAFEN ALBA-2 DOMAIN-CONTAINING PROTEIN"/>
    <property type="match status" value="1"/>
</dbReference>
<dbReference type="PANTHER" id="PTHR30595">
    <property type="entry name" value="GLPR-RELATED TRANSCRIPTIONAL REPRESSOR"/>
    <property type="match status" value="1"/>
</dbReference>
<comment type="caution">
    <text evidence="3">The sequence shown here is derived from an EMBL/GenBank/DDBJ whole genome shotgun (WGS) entry which is preliminary data.</text>
</comment>
<sequence>MATVSTSDIADALGTRETPWLEFKSAAKREGRRGDAIGNAVCAMANDLAGQGGGDILIGVDDKGEPVDGIDISDRALLALTDLRDDGRILDRPSFTVEAVVYRGKPVIRIRVEASATPPVRFEGVVWVRPGPTTRRATRDDERVLTERRRAADGPYDTRLLPSSTLHDLDLELFRSTYLPAVVDPDVIEENGRPLPQQLASLHLSRSVDDPVPTVLGLLVVGFDPSSFIPGAYVQFVRYQGVDFDAPIADDQELRQNIVDTAARLEPVLRGHLRTRLVEDGFREEQRPEYPFEALREVCMNALMHRNYETSYAATRIAWFDDRIEVTNPGGPYGQVRSDNFDRVNDYRNPSLAAAMKSLGYVNRFGRGIGRIRAALERNGNPPPEFQVDDSSWSVTLRRAS</sequence>
<evidence type="ECO:0000256" key="1">
    <source>
        <dbReference type="SAM" id="MobiDB-lite"/>
    </source>
</evidence>
<feature type="domain" description="Schlafen AlbA-2" evidence="2">
    <location>
        <begin position="17"/>
        <end position="137"/>
    </location>
</feature>
<evidence type="ECO:0000259" key="2">
    <source>
        <dbReference type="Pfam" id="PF04326"/>
    </source>
</evidence>
<dbReference type="InterPro" id="IPR038475">
    <property type="entry name" value="RecG_C_sf"/>
</dbReference>
<organism evidence="3 4">
    <name type="scientific">Actinacidiphila polyblastidii</name>
    <dbReference type="NCBI Taxonomy" id="3110430"/>
    <lineage>
        <taxon>Bacteria</taxon>
        <taxon>Bacillati</taxon>
        <taxon>Actinomycetota</taxon>
        <taxon>Actinomycetes</taxon>
        <taxon>Kitasatosporales</taxon>
        <taxon>Streptomycetaceae</taxon>
        <taxon>Actinacidiphila</taxon>
    </lineage>
</organism>
<dbReference type="GO" id="GO:0005524">
    <property type="term" value="F:ATP binding"/>
    <property type="evidence" value="ECO:0007669"/>
    <property type="project" value="UniProtKB-KW"/>
</dbReference>
<gene>
    <name evidence="3" type="ORF">V2S66_21450</name>
</gene>
<dbReference type="Pfam" id="PF04326">
    <property type="entry name" value="SLFN_AlbA_2"/>
    <property type="match status" value="1"/>
</dbReference>
<name>A0ABU7PFF0_9ACTN</name>
<keyword evidence="4" id="KW-1185">Reference proteome</keyword>
<dbReference type="RefSeq" id="WP_330797526.1">
    <property type="nucleotide sequence ID" value="NZ_JAZEWV010000018.1"/>
</dbReference>
<keyword evidence="3" id="KW-0067">ATP-binding</keyword>
<dbReference type="InterPro" id="IPR038461">
    <property type="entry name" value="Schlafen_AlbA_2_dom_sf"/>
</dbReference>
<evidence type="ECO:0000313" key="4">
    <source>
        <dbReference type="Proteomes" id="UP001344658"/>
    </source>
</evidence>
<accession>A0ABU7PFF0</accession>
<dbReference type="Proteomes" id="UP001344658">
    <property type="component" value="Unassembled WGS sequence"/>
</dbReference>
<dbReference type="Gene3D" id="3.30.950.30">
    <property type="entry name" value="Schlafen, AAA domain"/>
    <property type="match status" value="1"/>
</dbReference>
<dbReference type="InterPro" id="IPR007421">
    <property type="entry name" value="Schlafen_AlbA_2_dom"/>
</dbReference>